<dbReference type="GO" id="GO:0016788">
    <property type="term" value="F:hydrolase activity, acting on ester bonds"/>
    <property type="evidence" value="ECO:0007669"/>
    <property type="project" value="UniProtKB-UniRule"/>
</dbReference>
<dbReference type="EC" id="3.1.-.-" evidence="5"/>
<reference evidence="8" key="1">
    <citation type="submission" date="2017-02" db="EMBL/GenBank/DDBJ databases">
        <title>Comparative genomics and description of representatives of a novel lineage of planctomycetes thriving in anoxic sediments.</title>
        <authorList>
            <person name="Spring S."/>
            <person name="Bunk B."/>
            <person name="Sproer C."/>
        </authorList>
    </citation>
    <scope>NUCLEOTIDE SEQUENCE [LARGE SCALE GENOMIC DNA]</scope>
    <source>
        <strain evidence="8">ST-NAGAB-D1</strain>
    </source>
</reference>
<dbReference type="CDD" id="cd16964">
    <property type="entry name" value="YqgF"/>
    <property type="match status" value="1"/>
</dbReference>
<dbReference type="Gene3D" id="3.30.420.140">
    <property type="entry name" value="YqgF/RNase H-like domain"/>
    <property type="match status" value="1"/>
</dbReference>
<keyword evidence="1 5" id="KW-0963">Cytoplasm</keyword>
<evidence type="ECO:0000256" key="5">
    <source>
        <dbReference type="HAMAP-Rule" id="MF_00651"/>
    </source>
</evidence>
<feature type="domain" description="YqgF/RNase H-like" evidence="6">
    <location>
        <begin position="1"/>
        <end position="99"/>
    </location>
</feature>
<protein>
    <recommendedName>
        <fullName evidence="5">Putative pre-16S rRNA nuclease</fullName>
        <ecNumber evidence="5">3.1.-.-</ecNumber>
    </recommendedName>
</protein>
<evidence type="ECO:0000313" key="7">
    <source>
        <dbReference type="EMBL" id="AQT68863.1"/>
    </source>
</evidence>
<evidence type="ECO:0000256" key="4">
    <source>
        <dbReference type="ARBA" id="ARBA00022801"/>
    </source>
</evidence>
<dbReference type="KEGG" id="alus:STSP2_02039"/>
<keyword evidence="4 5" id="KW-0378">Hydrolase</keyword>
<dbReference type="PANTHER" id="PTHR33317:SF4">
    <property type="entry name" value="POLYNUCLEOTIDYL TRANSFERASE, RIBONUCLEASE H-LIKE SUPERFAMILY PROTEIN"/>
    <property type="match status" value="1"/>
</dbReference>
<dbReference type="InterPro" id="IPR012337">
    <property type="entry name" value="RNaseH-like_sf"/>
</dbReference>
<evidence type="ECO:0000313" key="8">
    <source>
        <dbReference type="Proteomes" id="UP000189674"/>
    </source>
</evidence>
<dbReference type="GO" id="GO:0004518">
    <property type="term" value="F:nuclease activity"/>
    <property type="evidence" value="ECO:0007669"/>
    <property type="project" value="UniProtKB-KW"/>
</dbReference>
<sequence>MRFLAVDFGEKRTGLAVCDEKETMAFPLTVLEGQGGLANRIAKIAKEEQAQGFVMGLPLNMDGTEGDRAARVRHFTEKLSQVTDLPVFFHDERLSSFEAENKLAGHLTRKKKKKHLDAVAAAGILESFLQKRREMPED</sequence>
<dbReference type="GO" id="GO:0000967">
    <property type="term" value="P:rRNA 5'-end processing"/>
    <property type="evidence" value="ECO:0007669"/>
    <property type="project" value="UniProtKB-UniRule"/>
</dbReference>
<evidence type="ECO:0000256" key="1">
    <source>
        <dbReference type="ARBA" id="ARBA00022490"/>
    </source>
</evidence>
<accession>A0A1U9NLQ3</accession>
<keyword evidence="8" id="KW-1185">Reference proteome</keyword>
<keyword evidence="2 5" id="KW-0690">Ribosome biogenesis</keyword>
<dbReference type="PANTHER" id="PTHR33317">
    <property type="entry name" value="POLYNUCLEOTIDYL TRANSFERASE, RIBONUCLEASE H-LIKE SUPERFAMILY PROTEIN"/>
    <property type="match status" value="1"/>
</dbReference>
<dbReference type="STRING" id="1936003.STSP2_02039"/>
<dbReference type="NCBIfam" id="TIGR00250">
    <property type="entry name" value="RNAse_H_YqgF"/>
    <property type="match status" value="1"/>
</dbReference>
<dbReference type="HAMAP" id="MF_00651">
    <property type="entry name" value="Nuclease_YqgF"/>
    <property type="match status" value="1"/>
</dbReference>
<comment type="subcellular location">
    <subcellularLocation>
        <location evidence="5">Cytoplasm</location>
    </subcellularLocation>
</comment>
<dbReference type="InterPro" id="IPR006641">
    <property type="entry name" value="YqgF/RNaseH-like_dom"/>
</dbReference>
<organism evidence="7 8">
    <name type="scientific">Anaerohalosphaera lusitana</name>
    <dbReference type="NCBI Taxonomy" id="1936003"/>
    <lineage>
        <taxon>Bacteria</taxon>
        <taxon>Pseudomonadati</taxon>
        <taxon>Planctomycetota</taxon>
        <taxon>Phycisphaerae</taxon>
        <taxon>Sedimentisphaerales</taxon>
        <taxon>Anaerohalosphaeraceae</taxon>
        <taxon>Anaerohalosphaera</taxon>
    </lineage>
</organism>
<evidence type="ECO:0000256" key="2">
    <source>
        <dbReference type="ARBA" id="ARBA00022517"/>
    </source>
</evidence>
<dbReference type="SUPFAM" id="SSF53098">
    <property type="entry name" value="Ribonuclease H-like"/>
    <property type="match status" value="1"/>
</dbReference>
<name>A0A1U9NLQ3_9BACT</name>
<comment type="function">
    <text evidence="5">Could be a nuclease involved in processing of the 5'-end of pre-16S rRNA.</text>
</comment>
<gene>
    <name evidence="7" type="primary">yqgF</name>
    <name evidence="7" type="ORF">STSP2_02039</name>
</gene>
<evidence type="ECO:0000259" key="6">
    <source>
        <dbReference type="SMART" id="SM00732"/>
    </source>
</evidence>
<keyword evidence="3 5" id="KW-0540">Nuclease</keyword>
<dbReference type="Proteomes" id="UP000189674">
    <property type="component" value="Chromosome"/>
</dbReference>
<dbReference type="SMART" id="SM00732">
    <property type="entry name" value="YqgFc"/>
    <property type="match status" value="1"/>
</dbReference>
<dbReference type="InterPro" id="IPR037027">
    <property type="entry name" value="YqgF/RNaseH-like_dom_sf"/>
</dbReference>
<proteinExistence type="inferred from homology"/>
<dbReference type="EMBL" id="CP019791">
    <property type="protein sequence ID" value="AQT68863.1"/>
    <property type="molecule type" value="Genomic_DNA"/>
</dbReference>
<dbReference type="OrthoDB" id="9790539at2"/>
<dbReference type="GO" id="GO:0005829">
    <property type="term" value="C:cytosol"/>
    <property type="evidence" value="ECO:0007669"/>
    <property type="project" value="TreeGrafter"/>
</dbReference>
<comment type="similarity">
    <text evidence="5">Belongs to the YqgF HJR family.</text>
</comment>
<dbReference type="InterPro" id="IPR005227">
    <property type="entry name" value="YqgF"/>
</dbReference>
<dbReference type="RefSeq" id="WP_146662213.1">
    <property type="nucleotide sequence ID" value="NZ_CP019791.1"/>
</dbReference>
<evidence type="ECO:0000256" key="3">
    <source>
        <dbReference type="ARBA" id="ARBA00022722"/>
    </source>
</evidence>
<dbReference type="AlphaFoldDB" id="A0A1U9NLQ3"/>
<dbReference type="Pfam" id="PF03652">
    <property type="entry name" value="RuvX"/>
    <property type="match status" value="1"/>
</dbReference>